<dbReference type="InterPro" id="IPR034904">
    <property type="entry name" value="FSCA_dom_sf"/>
</dbReference>
<dbReference type="AlphaFoldDB" id="X1QXJ6"/>
<sequence length="97" mass="11350">ISKEDVRRALRQVMHPEINHSLVDLGMIKNVIATENKVMLTLMLPFMYIPIKEELIRSVKEAITKLNADVNVEIKIAEMNQEERARFMSMARKAWIR</sequence>
<feature type="non-terminal residue" evidence="2">
    <location>
        <position position="1"/>
    </location>
</feature>
<dbReference type="InterPro" id="IPR002744">
    <property type="entry name" value="MIP18-like"/>
</dbReference>
<protein>
    <recommendedName>
        <fullName evidence="1">MIP18 family-like domain-containing protein</fullName>
    </recommendedName>
</protein>
<organism evidence="2">
    <name type="scientific">marine sediment metagenome</name>
    <dbReference type="NCBI Taxonomy" id="412755"/>
    <lineage>
        <taxon>unclassified sequences</taxon>
        <taxon>metagenomes</taxon>
        <taxon>ecological metagenomes</taxon>
    </lineage>
</organism>
<evidence type="ECO:0000313" key="2">
    <source>
        <dbReference type="EMBL" id="GAI55600.1"/>
    </source>
</evidence>
<reference evidence="2" key="1">
    <citation type="journal article" date="2014" name="Front. Microbiol.">
        <title>High frequency of phylogenetically diverse reductive dehalogenase-homologous genes in deep subseafloor sedimentary metagenomes.</title>
        <authorList>
            <person name="Kawai M."/>
            <person name="Futagami T."/>
            <person name="Toyoda A."/>
            <person name="Takaki Y."/>
            <person name="Nishi S."/>
            <person name="Hori S."/>
            <person name="Arai W."/>
            <person name="Tsubouchi T."/>
            <person name="Morono Y."/>
            <person name="Uchiyama I."/>
            <person name="Ito T."/>
            <person name="Fujiyama A."/>
            <person name="Inagaki F."/>
            <person name="Takami H."/>
        </authorList>
    </citation>
    <scope>NUCLEOTIDE SEQUENCE</scope>
    <source>
        <strain evidence="2">Expedition CK06-06</strain>
    </source>
</reference>
<proteinExistence type="predicted"/>
<dbReference type="PANTHER" id="PTHR42831:SF1">
    <property type="entry name" value="FE-S PROTEIN MATURATION AUXILIARY FACTOR YITW"/>
    <property type="match status" value="1"/>
</dbReference>
<dbReference type="SUPFAM" id="SSF117916">
    <property type="entry name" value="Fe-S cluster assembly (FSCA) domain-like"/>
    <property type="match status" value="1"/>
</dbReference>
<evidence type="ECO:0000259" key="1">
    <source>
        <dbReference type="Pfam" id="PF01883"/>
    </source>
</evidence>
<dbReference type="PANTHER" id="PTHR42831">
    <property type="entry name" value="FE-S PROTEIN MATURATION AUXILIARY FACTOR YITW"/>
    <property type="match status" value="1"/>
</dbReference>
<dbReference type="EMBL" id="BARV01036603">
    <property type="protein sequence ID" value="GAI55600.1"/>
    <property type="molecule type" value="Genomic_DNA"/>
</dbReference>
<name>X1QXJ6_9ZZZZ</name>
<gene>
    <name evidence="2" type="ORF">S06H3_56835</name>
</gene>
<feature type="domain" description="MIP18 family-like" evidence="1">
    <location>
        <begin position="3"/>
        <end position="74"/>
    </location>
</feature>
<comment type="caution">
    <text evidence="2">The sequence shown here is derived from an EMBL/GenBank/DDBJ whole genome shotgun (WGS) entry which is preliminary data.</text>
</comment>
<dbReference type="Gene3D" id="3.30.300.130">
    <property type="entry name" value="Fe-S cluster assembly (FSCA)"/>
    <property type="match status" value="1"/>
</dbReference>
<accession>X1QXJ6</accession>
<dbReference type="Pfam" id="PF01883">
    <property type="entry name" value="FeS_assembly_P"/>
    <property type="match status" value="1"/>
</dbReference>
<dbReference type="InterPro" id="IPR052339">
    <property type="entry name" value="Fe-S_Maturation_MIP18"/>
</dbReference>